<comment type="caution">
    <text evidence="2">The sequence shown here is derived from an EMBL/GenBank/DDBJ whole genome shotgun (WGS) entry which is preliminary data.</text>
</comment>
<proteinExistence type="predicted"/>
<evidence type="ECO:0000313" key="3">
    <source>
        <dbReference type="Proteomes" id="UP000823775"/>
    </source>
</evidence>
<evidence type="ECO:0000256" key="1">
    <source>
        <dbReference type="SAM" id="MobiDB-lite"/>
    </source>
</evidence>
<dbReference type="EMBL" id="JACEIK010000426">
    <property type="protein sequence ID" value="MCD7456816.1"/>
    <property type="molecule type" value="Genomic_DNA"/>
</dbReference>
<gene>
    <name evidence="2" type="ORF">HAX54_033299</name>
</gene>
<dbReference type="InterPro" id="IPR018930">
    <property type="entry name" value="LEA-18"/>
</dbReference>
<keyword evidence="3" id="KW-1185">Reference proteome</keyword>
<evidence type="ECO:0000313" key="2">
    <source>
        <dbReference type="EMBL" id="MCD7456816.1"/>
    </source>
</evidence>
<name>A0ABS8SD77_DATST</name>
<feature type="region of interest" description="Disordered" evidence="1">
    <location>
        <begin position="1"/>
        <end position="62"/>
    </location>
</feature>
<dbReference type="Proteomes" id="UP000823775">
    <property type="component" value="Unassembled WGS sequence"/>
</dbReference>
<feature type="compositionally biased region" description="Polar residues" evidence="1">
    <location>
        <begin position="35"/>
        <end position="52"/>
    </location>
</feature>
<organism evidence="2 3">
    <name type="scientific">Datura stramonium</name>
    <name type="common">Jimsonweed</name>
    <name type="synonym">Common thornapple</name>
    <dbReference type="NCBI Taxonomy" id="4076"/>
    <lineage>
        <taxon>Eukaryota</taxon>
        <taxon>Viridiplantae</taxon>
        <taxon>Streptophyta</taxon>
        <taxon>Embryophyta</taxon>
        <taxon>Tracheophyta</taxon>
        <taxon>Spermatophyta</taxon>
        <taxon>Magnoliopsida</taxon>
        <taxon>eudicotyledons</taxon>
        <taxon>Gunneridae</taxon>
        <taxon>Pentapetalae</taxon>
        <taxon>asterids</taxon>
        <taxon>lamiids</taxon>
        <taxon>Solanales</taxon>
        <taxon>Solanaceae</taxon>
        <taxon>Solanoideae</taxon>
        <taxon>Datureae</taxon>
        <taxon>Datura</taxon>
    </lineage>
</organism>
<protein>
    <submittedName>
        <fullName evidence="2">Uncharacterized protein</fullName>
    </submittedName>
</protein>
<sequence length="103" mass="11170">MWRREGIEGLPVDTSPYTQYKDLEDYKKQGYGTEGHQQPNPGRGAASSTDAPTLSGGGSASVHSQLSVLPYHQSPGYCKPCPYLPPWEVLIRDGEHIADLVGA</sequence>
<reference evidence="2 3" key="1">
    <citation type="journal article" date="2021" name="BMC Genomics">
        <title>Datura genome reveals duplications of psychoactive alkaloid biosynthetic genes and high mutation rate following tissue culture.</title>
        <authorList>
            <person name="Rajewski A."/>
            <person name="Carter-House D."/>
            <person name="Stajich J."/>
            <person name="Litt A."/>
        </authorList>
    </citation>
    <scope>NUCLEOTIDE SEQUENCE [LARGE SCALE GENOMIC DNA]</scope>
    <source>
        <strain evidence="2">AR-01</strain>
    </source>
</reference>
<dbReference type="Pfam" id="PF10714">
    <property type="entry name" value="LEA_6"/>
    <property type="match status" value="1"/>
</dbReference>
<accession>A0ABS8SD77</accession>